<dbReference type="EC" id="3.5.1.88" evidence="6"/>
<comment type="catalytic activity">
    <reaction evidence="6">
        <text>N-terminal N-formyl-L-methionyl-[peptide] + H2O = N-terminal L-methionyl-[peptide] + formate</text>
        <dbReference type="Rhea" id="RHEA:24420"/>
        <dbReference type="Rhea" id="RHEA-COMP:10639"/>
        <dbReference type="Rhea" id="RHEA-COMP:10640"/>
        <dbReference type="ChEBI" id="CHEBI:15377"/>
        <dbReference type="ChEBI" id="CHEBI:15740"/>
        <dbReference type="ChEBI" id="CHEBI:49298"/>
        <dbReference type="ChEBI" id="CHEBI:64731"/>
        <dbReference type="EC" id="3.5.1.88"/>
    </reaction>
</comment>
<evidence type="ECO:0000256" key="1">
    <source>
        <dbReference type="ARBA" id="ARBA00010759"/>
    </source>
</evidence>
<dbReference type="SUPFAM" id="SSF56420">
    <property type="entry name" value="Peptide deformylase"/>
    <property type="match status" value="1"/>
</dbReference>
<dbReference type="PIRSF" id="PIRSF004749">
    <property type="entry name" value="Pep_def"/>
    <property type="match status" value="1"/>
</dbReference>
<dbReference type="InterPro" id="IPR036821">
    <property type="entry name" value="Peptide_deformylase_sf"/>
</dbReference>
<evidence type="ECO:0000256" key="3">
    <source>
        <dbReference type="ARBA" id="ARBA00022801"/>
    </source>
</evidence>
<dbReference type="Gene3D" id="3.90.45.10">
    <property type="entry name" value="Peptide deformylase"/>
    <property type="match status" value="1"/>
</dbReference>
<evidence type="ECO:0000256" key="4">
    <source>
        <dbReference type="ARBA" id="ARBA00022917"/>
    </source>
</evidence>
<dbReference type="PANTHER" id="PTHR10458">
    <property type="entry name" value="PEPTIDE DEFORMYLASE"/>
    <property type="match status" value="1"/>
</dbReference>
<evidence type="ECO:0000313" key="8">
    <source>
        <dbReference type="Proteomes" id="UP001165384"/>
    </source>
</evidence>
<accession>A0ABS9K413</accession>
<evidence type="ECO:0000256" key="2">
    <source>
        <dbReference type="ARBA" id="ARBA00022723"/>
    </source>
</evidence>
<dbReference type="PANTHER" id="PTHR10458:SF20">
    <property type="entry name" value="PEPTIDE DEFORMYLASE 1"/>
    <property type="match status" value="1"/>
</dbReference>
<evidence type="ECO:0000256" key="6">
    <source>
        <dbReference type="HAMAP-Rule" id="MF_00163"/>
    </source>
</evidence>
<protein>
    <recommendedName>
        <fullName evidence="6">Peptide deformylase</fullName>
        <shortName evidence="6">PDF</shortName>
        <ecNumber evidence="6">3.5.1.88</ecNumber>
    </recommendedName>
    <alternativeName>
        <fullName evidence="6">Polypeptide deformylase</fullName>
    </alternativeName>
</protein>
<dbReference type="NCBIfam" id="NF001159">
    <property type="entry name" value="PRK00150.1-3"/>
    <property type="match status" value="1"/>
</dbReference>
<feature type="active site" evidence="6">
    <location>
        <position position="143"/>
    </location>
</feature>
<dbReference type="PRINTS" id="PR01576">
    <property type="entry name" value="PDEFORMYLASE"/>
</dbReference>
<dbReference type="RefSeq" id="WP_275711241.1">
    <property type="nucleotide sequence ID" value="NZ_JAKLTN010000002.1"/>
</dbReference>
<comment type="similarity">
    <text evidence="1 6">Belongs to the polypeptide deformylase family.</text>
</comment>
<feature type="binding site" evidence="6">
    <location>
        <position position="146"/>
    </location>
    <ligand>
        <name>Fe cation</name>
        <dbReference type="ChEBI" id="CHEBI:24875"/>
    </ligand>
</feature>
<dbReference type="Pfam" id="PF01327">
    <property type="entry name" value="Pep_deformylase"/>
    <property type="match status" value="1"/>
</dbReference>
<evidence type="ECO:0000313" key="7">
    <source>
        <dbReference type="EMBL" id="MCG2577912.1"/>
    </source>
</evidence>
<dbReference type="Proteomes" id="UP001165384">
    <property type="component" value="Unassembled WGS sequence"/>
</dbReference>
<dbReference type="EMBL" id="JAKLTN010000002">
    <property type="protein sequence ID" value="MCG2577912.1"/>
    <property type="molecule type" value="Genomic_DNA"/>
</dbReference>
<comment type="function">
    <text evidence="6">Removes the formyl group from the N-terminal Met of newly synthesized proteins. Requires at least a dipeptide for an efficient rate of reaction. N-terminal L-methionine is a prerequisite for activity but the enzyme has broad specificity at other positions.</text>
</comment>
<dbReference type="HAMAP" id="MF_00163">
    <property type="entry name" value="Pep_deformylase"/>
    <property type="match status" value="1"/>
</dbReference>
<dbReference type="GO" id="GO:0042586">
    <property type="term" value="F:peptide deformylase activity"/>
    <property type="evidence" value="ECO:0007669"/>
    <property type="project" value="UniProtKB-EC"/>
</dbReference>
<dbReference type="CDD" id="cd00487">
    <property type="entry name" value="Pep_deformylase"/>
    <property type="match status" value="1"/>
</dbReference>
<organism evidence="7 8">
    <name type="scientific">Dechloromonas hankyongensis</name>
    <dbReference type="NCBI Taxonomy" id="2908002"/>
    <lineage>
        <taxon>Bacteria</taxon>
        <taxon>Pseudomonadati</taxon>
        <taxon>Pseudomonadota</taxon>
        <taxon>Betaproteobacteria</taxon>
        <taxon>Rhodocyclales</taxon>
        <taxon>Azonexaceae</taxon>
        <taxon>Dechloromonas</taxon>
    </lineage>
</organism>
<name>A0ABS9K413_9RHOO</name>
<sequence>MAARPILRMGEPLLFQVAEPITAFATPELRALITDMLDSMRAAGGVGLAAPQIGVGLQVVIFGFEKSERYPDADAVPLTVLINPTITPLGDEEVAGWEGCLSVPGLRGEVPRFQHIRYQGFDPEGQPIDRTVEGFHARVVQHECDHLIGRLFPSRIRDFSRFGFTSVLFPDLVSED</sequence>
<keyword evidence="2 6" id="KW-0479">Metal-binding</keyword>
<comment type="caution">
    <text evidence="7">The sequence shown here is derived from an EMBL/GenBank/DDBJ whole genome shotgun (WGS) entry which is preliminary data.</text>
</comment>
<keyword evidence="4 6" id="KW-0648">Protein biosynthesis</keyword>
<proteinExistence type="inferred from homology"/>
<keyword evidence="5 6" id="KW-0408">Iron</keyword>
<evidence type="ECO:0000256" key="5">
    <source>
        <dbReference type="ARBA" id="ARBA00023004"/>
    </source>
</evidence>
<comment type="cofactor">
    <cofactor evidence="6">
        <name>Fe(2+)</name>
        <dbReference type="ChEBI" id="CHEBI:29033"/>
    </cofactor>
    <text evidence="6">Binds 1 Fe(2+) ion.</text>
</comment>
<reference evidence="7" key="1">
    <citation type="submission" date="2022-01" db="EMBL/GenBank/DDBJ databases">
        <authorList>
            <person name="Jo J.-H."/>
            <person name="Im W.-T."/>
        </authorList>
    </citation>
    <scope>NUCLEOTIDE SEQUENCE</scope>
    <source>
        <strain evidence="7">XY25</strain>
    </source>
</reference>
<keyword evidence="3 6" id="KW-0378">Hydrolase</keyword>
<gene>
    <name evidence="6 7" type="primary">def</name>
    <name evidence="7" type="ORF">LZ012_13025</name>
</gene>
<keyword evidence="8" id="KW-1185">Reference proteome</keyword>
<feature type="binding site" evidence="6">
    <location>
        <position position="142"/>
    </location>
    <ligand>
        <name>Fe cation</name>
        <dbReference type="ChEBI" id="CHEBI:24875"/>
    </ligand>
</feature>
<dbReference type="InterPro" id="IPR023635">
    <property type="entry name" value="Peptide_deformylase"/>
</dbReference>
<feature type="binding site" evidence="6">
    <location>
        <position position="100"/>
    </location>
    <ligand>
        <name>Fe cation</name>
        <dbReference type="ChEBI" id="CHEBI:24875"/>
    </ligand>
</feature>
<dbReference type="NCBIfam" id="TIGR00079">
    <property type="entry name" value="pept_deformyl"/>
    <property type="match status" value="1"/>
</dbReference>